<dbReference type="Proteomes" id="UP000215914">
    <property type="component" value="Unassembled WGS sequence"/>
</dbReference>
<evidence type="ECO:0000313" key="1">
    <source>
        <dbReference type="EMBL" id="KAF5755187.1"/>
    </source>
</evidence>
<dbReference type="EMBL" id="MNCJ02000332">
    <property type="protein sequence ID" value="KAF5755187.1"/>
    <property type="molecule type" value="Genomic_DNA"/>
</dbReference>
<sequence length="65" mass="7209">MAQSVVHVSFFNGSVGVIKRRRLDRLMVDILSAQLAYTSPCSSSSSRLTLKLKKQMQYCVECGPS</sequence>
<evidence type="ECO:0000313" key="2">
    <source>
        <dbReference type="Proteomes" id="UP000215914"/>
    </source>
</evidence>
<name>A0A9K3GTJ3_HELAN</name>
<comment type="caution">
    <text evidence="1">The sequence shown here is derived from an EMBL/GenBank/DDBJ whole genome shotgun (WGS) entry which is preliminary data.</text>
</comment>
<reference evidence="1" key="2">
    <citation type="submission" date="2020-06" db="EMBL/GenBank/DDBJ databases">
        <title>Helianthus annuus Genome sequencing and assembly Release 2.</title>
        <authorList>
            <person name="Gouzy J."/>
            <person name="Langlade N."/>
            <person name="Munos S."/>
        </authorList>
    </citation>
    <scope>NUCLEOTIDE SEQUENCE</scope>
    <source>
        <tissue evidence="1">Leaves</tissue>
    </source>
</reference>
<accession>A0A9K3GTJ3</accession>
<dbReference type="AlphaFoldDB" id="A0A9K3GTJ3"/>
<proteinExistence type="predicted"/>
<protein>
    <submittedName>
        <fullName evidence="1">Uncharacterized protein</fullName>
    </submittedName>
</protein>
<keyword evidence="2" id="KW-1185">Reference proteome</keyword>
<organism evidence="1 2">
    <name type="scientific">Helianthus annuus</name>
    <name type="common">Common sunflower</name>
    <dbReference type="NCBI Taxonomy" id="4232"/>
    <lineage>
        <taxon>Eukaryota</taxon>
        <taxon>Viridiplantae</taxon>
        <taxon>Streptophyta</taxon>
        <taxon>Embryophyta</taxon>
        <taxon>Tracheophyta</taxon>
        <taxon>Spermatophyta</taxon>
        <taxon>Magnoliopsida</taxon>
        <taxon>eudicotyledons</taxon>
        <taxon>Gunneridae</taxon>
        <taxon>Pentapetalae</taxon>
        <taxon>asterids</taxon>
        <taxon>campanulids</taxon>
        <taxon>Asterales</taxon>
        <taxon>Asteraceae</taxon>
        <taxon>Asteroideae</taxon>
        <taxon>Heliantheae alliance</taxon>
        <taxon>Heliantheae</taxon>
        <taxon>Helianthus</taxon>
    </lineage>
</organism>
<gene>
    <name evidence="1" type="ORF">HanXRQr2_Chr17g0799831</name>
</gene>
<dbReference type="Gramene" id="mRNA:HanXRQr2_Chr17g0799831">
    <property type="protein sequence ID" value="CDS:HanXRQr2_Chr17g0799831.1"/>
    <property type="gene ID" value="HanXRQr2_Chr17g0799831"/>
</dbReference>
<reference evidence="1" key="1">
    <citation type="journal article" date="2017" name="Nature">
        <title>The sunflower genome provides insights into oil metabolism, flowering and Asterid evolution.</title>
        <authorList>
            <person name="Badouin H."/>
            <person name="Gouzy J."/>
            <person name="Grassa C.J."/>
            <person name="Murat F."/>
            <person name="Staton S.E."/>
            <person name="Cottret L."/>
            <person name="Lelandais-Briere C."/>
            <person name="Owens G.L."/>
            <person name="Carrere S."/>
            <person name="Mayjonade B."/>
            <person name="Legrand L."/>
            <person name="Gill N."/>
            <person name="Kane N.C."/>
            <person name="Bowers J.E."/>
            <person name="Hubner S."/>
            <person name="Bellec A."/>
            <person name="Berard A."/>
            <person name="Berges H."/>
            <person name="Blanchet N."/>
            <person name="Boniface M.C."/>
            <person name="Brunel D."/>
            <person name="Catrice O."/>
            <person name="Chaidir N."/>
            <person name="Claudel C."/>
            <person name="Donnadieu C."/>
            <person name="Faraut T."/>
            <person name="Fievet G."/>
            <person name="Helmstetter N."/>
            <person name="King M."/>
            <person name="Knapp S.J."/>
            <person name="Lai Z."/>
            <person name="Le Paslier M.C."/>
            <person name="Lippi Y."/>
            <person name="Lorenzon L."/>
            <person name="Mandel J.R."/>
            <person name="Marage G."/>
            <person name="Marchand G."/>
            <person name="Marquand E."/>
            <person name="Bret-Mestries E."/>
            <person name="Morien E."/>
            <person name="Nambeesan S."/>
            <person name="Nguyen T."/>
            <person name="Pegot-Espagnet P."/>
            <person name="Pouilly N."/>
            <person name="Raftis F."/>
            <person name="Sallet E."/>
            <person name="Schiex T."/>
            <person name="Thomas J."/>
            <person name="Vandecasteele C."/>
            <person name="Vares D."/>
            <person name="Vear F."/>
            <person name="Vautrin S."/>
            <person name="Crespi M."/>
            <person name="Mangin B."/>
            <person name="Burke J.M."/>
            <person name="Salse J."/>
            <person name="Munos S."/>
            <person name="Vincourt P."/>
            <person name="Rieseberg L.H."/>
            <person name="Langlade N.B."/>
        </authorList>
    </citation>
    <scope>NUCLEOTIDE SEQUENCE</scope>
    <source>
        <tissue evidence="1">Leaves</tissue>
    </source>
</reference>